<feature type="transmembrane region" description="Helical" evidence="1">
    <location>
        <begin position="21"/>
        <end position="41"/>
    </location>
</feature>
<proteinExistence type="predicted"/>
<protein>
    <submittedName>
        <fullName evidence="3">Membrane protein</fullName>
    </submittedName>
</protein>
<dbReference type="KEGG" id="mmag:MMAD_01940"/>
<evidence type="ECO:0000313" key="4">
    <source>
        <dbReference type="Proteomes" id="UP000466517"/>
    </source>
</evidence>
<dbReference type="EMBL" id="AP022610">
    <property type="protein sequence ID" value="BBZ25899.1"/>
    <property type="molecule type" value="Genomic_DNA"/>
</dbReference>
<keyword evidence="1" id="KW-0472">Membrane</keyword>
<dbReference type="Pfam" id="PF06724">
    <property type="entry name" value="DUF1206"/>
    <property type="match status" value="3"/>
</dbReference>
<feature type="domain" description="DUF1206" evidence="2">
    <location>
        <begin position="114"/>
        <end position="178"/>
    </location>
</feature>
<name>A0A7I7X7S0_9MYCO</name>
<feature type="transmembrane region" description="Helical" evidence="1">
    <location>
        <begin position="154"/>
        <end position="174"/>
    </location>
</feature>
<feature type="transmembrane region" description="Helical" evidence="1">
    <location>
        <begin position="69"/>
        <end position="91"/>
    </location>
</feature>
<dbReference type="AlphaFoldDB" id="A0A7I7X7S0"/>
<gene>
    <name evidence="3" type="ORF">MMAD_01940</name>
</gene>
<dbReference type="RefSeq" id="WP_163731227.1">
    <property type="nucleotide sequence ID" value="NZ_AP022610.1"/>
</dbReference>
<organism evidence="3 4">
    <name type="scientific">Mycolicibacterium madagascariense</name>
    <dbReference type="NCBI Taxonomy" id="212765"/>
    <lineage>
        <taxon>Bacteria</taxon>
        <taxon>Bacillati</taxon>
        <taxon>Actinomycetota</taxon>
        <taxon>Actinomycetes</taxon>
        <taxon>Mycobacteriales</taxon>
        <taxon>Mycobacteriaceae</taxon>
        <taxon>Mycolicibacterium</taxon>
    </lineage>
</organism>
<sequence>MVKDSSSEVTRVAQNGVFERLARAGYVTSGLLHLIIGYLAIRIGLGSGRGDADASGALATIAGQRGGAAALWLAAVAFGLMGAWRLVETALGRSTDPKQQSEVAEASDRGKALSLAVVYFGFAYSAVGFARGAGTSSAAQTSTVSARLMQSGPGTVALIVAGVVVVAVGGYHVYKGASRSFLDDLKGEPGRLVVWLGVLGYAAKGLTIAGAGVLIVVAAVRAKPQEATGLDGALKTLGAQPYGVALLMLAAVGLIVYGLYSFVMARSMKM</sequence>
<evidence type="ECO:0000256" key="1">
    <source>
        <dbReference type="SAM" id="Phobius"/>
    </source>
</evidence>
<feature type="domain" description="DUF1206" evidence="2">
    <location>
        <begin position="199"/>
        <end position="266"/>
    </location>
</feature>
<feature type="domain" description="DUF1206" evidence="2">
    <location>
        <begin position="24"/>
        <end position="90"/>
    </location>
</feature>
<feature type="transmembrane region" description="Helical" evidence="1">
    <location>
        <begin position="112"/>
        <end position="134"/>
    </location>
</feature>
<dbReference type="InterPro" id="IPR009597">
    <property type="entry name" value="DUF1206"/>
</dbReference>
<keyword evidence="1" id="KW-1133">Transmembrane helix</keyword>
<evidence type="ECO:0000259" key="2">
    <source>
        <dbReference type="Pfam" id="PF06724"/>
    </source>
</evidence>
<dbReference type="Proteomes" id="UP000466517">
    <property type="component" value="Chromosome"/>
</dbReference>
<reference evidence="3 4" key="1">
    <citation type="journal article" date="2019" name="Emerg. Microbes Infect.">
        <title>Comprehensive subspecies identification of 175 nontuberculous mycobacteria species based on 7547 genomic profiles.</title>
        <authorList>
            <person name="Matsumoto Y."/>
            <person name="Kinjo T."/>
            <person name="Motooka D."/>
            <person name="Nabeya D."/>
            <person name="Jung N."/>
            <person name="Uechi K."/>
            <person name="Horii T."/>
            <person name="Iida T."/>
            <person name="Fujita J."/>
            <person name="Nakamura S."/>
        </authorList>
    </citation>
    <scope>NUCLEOTIDE SEQUENCE [LARGE SCALE GENOMIC DNA]</scope>
    <source>
        <strain evidence="3 4">JCM 13574</strain>
    </source>
</reference>
<keyword evidence="4" id="KW-1185">Reference proteome</keyword>
<feature type="transmembrane region" description="Helical" evidence="1">
    <location>
        <begin position="194"/>
        <end position="222"/>
    </location>
</feature>
<evidence type="ECO:0000313" key="3">
    <source>
        <dbReference type="EMBL" id="BBZ25899.1"/>
    </source>
</evidence>
<keyword evidence="1" id="KW-0812">Transmembrane</keyword>
<accession>A0A7I7X7S0</accession>
<feature type="transmembrane region" description="Helical" evidence="1">
    <location>
        <begin position="242"/>
        <end position="263"/>
    </location>
</feature>